<organism evidence="1 2">
    <name type="scientific">Pseudalkalibacillus berkeleyi</name>
    <dbReference type="NCBI Taxonomy" id="1069813"/>
    <lineage>
        <taxon>Bacteria</taxon>
        <taxon>Bacillati</taxon>
        <taxon>Bacillota</taxon>
        <taxon>Bacilli</taxon>
        <taxon>Bacillales</taxon>
        <taxon>Fictibacillaceae</taxon>
        <taxon>Pseudalkalibacillus</taxon>
    </lineage>
</organism>
<evidence type="ECO:0000313" key="2">
    <source>
        <dbReference type="Proteomes" id="UP001649381"/>
    </source>
</evidence>
<evidence type="ECO:0000313" key="1">
    <source>
        <dbReference type="EMBL" id="MCF6137764.1"/>
    </source>
</evidence>
<dbReference type="EMBL" id="JAKIJS010000001">
    <property type="protein sequence ID" value="MCF6137764.1"/>
    <property type="molecule type" value="Genomic_DNA"/>
</dbReference>
<gene>
    <name evidence="1" type="ORF">L2716_08480</name>
</gene>
<keyword evidence="2" id="KW-1185">Reference proteome</keyword>
<accession>A0ABS9GYE9</accession>
<dbReference type="Proteomes" id="UP001649381">
    <property type="component" value="Unassembled WGS sequence"/>
</dbReference>
<reference evidence="1 2" key="1">
    <citation type="submission" date="2022-01" db="EMBL/GenBank/DDBJ databases">
        <title>Alkalihalobacillus sp. EGI L200015, a novel bacterium isolated from a salt lake sediment.</title>
        <authorList>
            <person name="Gao L."/>
            <person name="Fang B.-Z."/>
            <person name="Li W.-J."/>
        </authorList>
    </citation>
    <scope>NUCLEOTIDE SEQUENCE [LARGE SCALE GENOMIC DNA]</scope>
    <source>
        <strain evidence="1 2">KCTC 12718</strain>
    </source>
</reference>
<comment type="caution">
    <text evidence="1">The sequence shown here is derived from an EMBL/GenBank/DDBJ whole genome shotgun (WGS) entry which is preliminary data.</text>
</comment>
<protein>
    <submittedName>
        <fullName evidence="1">Nucleotidyltransferase domain-containing protein</fullName>
    </submittedName>
</protein>
<sequence>MFEGKQLDVWVYNTCEMKNTDQFIRVNKGKILLNDKRVAENFILEIENVFNNGPRKLSEDEKVFLKGWLKKMYKRSNKGDIEGNYRFFWLLKDSLEIYFELKGLWYLGPRKAFSWLKENDKLAYDLFNNALVKDVNQKEIEQLLNYLNKI</sequence>
<proteinExistence type="predicted"/>
<name>A0ABS9GYE9_9BACL</name>